<dbReference type="GO" id="GO:0052621">
    <property type="term" value="F:diguanylate cyclase activity"/>
    <property type="evidence" value="ECO:0007669"/>
    <property type="project" value="TreeGrafter"/>
</dbReference>
<name>A0A0A3I9H9_9BACL</name>
<evidence type="ECO:0000313" key="3">
    <source>
        <dbReference type="Proteomes" id="UP000030416"/>
    </source>
</evidence>
<dbReference type="eggNOG" id="COG3706">
    <property type="taxonomic scope" value="Bacteria"/>
</dbReference>
<protein>
    <submittedName>
        <fullName evidence="2">Diguanylate cyclase</fullName>
    </submittedName>
</protein>
<dbReference type="InterPro" id="IPR043128">
    <property type="entry name" value="Rev_trsase/Diguanyl_cyclase"/>
</dbReference>
<dbReference type="SUPFAM" id="SSF48452">
    <property type="entry name" value="TPR-like"/>
    <property type="match status" value="1"/>
</dbReference>
<gene>
    <name evidence="2" type="ORF">CD29_07085</name>
</gene>
<proteinExistence type="predicted"/>
<dbReference type="InterPro" id="IPR011990">
    <property type="entry name" value="TPR-like_helical_dom_sf"/>
</dbReference>
<sequence>MELEELKLLQQRVTSLRAEGKYKETIETSQELLKLGLECNDYKSVLIAHLNKAASFYCIGDMEEAFQSIDSYSEVCLQYGDDVDWLSFYNVRFLLYEFQKDYTKAKETLYRTIDIGKKIHKYNIVSNGYSNLSHLFLVEENFEQALEMANLGLEMAKLHKPKSEILETRVKLNMAKSYIGLQKFVESKRIMDEITRSNILDSFIREKSQYYDLLGMWHAKLELYQEAFDAYTNSKQLVESYNDLYLLKTIQEERIKLCDLMNDIEKGYIVQKEYIKLLEDINDRELALTALKLEVKHSIRSFEKKANTDFLTGVFNRNYLESKVSELLNQASDKQENIVCIIIDIDDFKLFNDEYGHLFGDEVIKQVCKACEDILQKDEIIGRFGGDEFVIITNGQSLEEGKNKAMQIDEAIRNIKINNGGESFSITVSMGVADNQKGKITSFQELFHLADIALYEAKNRGKNQIYV</sequence>
<dbReference type="Proteomes" id="UP000030416">
    <property type="component" value="Unassembled WGS sequence"/>
</dbReference>
<dbReference type="NCBIfam" id="TIGR00254">
    <property type="entry name" value="GGDEF"/>
    <property type="match status" value="1"/>
</dbReference>
<dbReference type="RefSeq" id="WP_036184506.1">
    <property type="nucleotide sequence ID" value="NZ_AVDA01000006.1"/>
</dbReference>
<reference evidence="2 3" key="1">
    <citation type="submission" date="2014-02" db="EMBL/GenBank/DDBJ databases">
        <title>Draft genome sequence of Lysinibacillus manganicus DSM 26584T.</title>
        <authorList>
            <person name="Zhang F."/>
            <person name="Wang G."/>
            <person name="Zhang L."/>
        </authorList>
    </citation>
    <scope>NUCLEOTIDE SEQUENCE [LARGE SCALE GENOMIC DNA]</scope>
    <source>
        <strain evidence="2 3">DSM 26584</strain>
    </source>
</reference>
<dbReference type="Pfam" id="PF00990">
    <property type="entry name" value="GGDEF"/>
    <property type="match status" value="1"/>
</dbReference>
<dbReference type="STRING" id="1384049.CD29_07085"/>
<comment type="caution">
    <text evidence="2">The sequence shown here is derived from an EMBL/GenBank/DDBJ whole genome shotgun (WGS) entry which is preliminary data.</text>
</comment>
<dbReference type="OrthoDB" id="9759607at2"/>
<organism evidence="2 3">
    <name type="scientific">Ureibacillus manganicus DSM 26584</name>
    <dbReference type="NCBI Taxonomy" id="1384049"/>
    <lineage>
        <taxon>Bacteria</taxon>
        <taxon>Bacillati</taxon>
        <taxon>Bacillota</taxon>
        <taxon>Bacilli</taxon>
        <taxon>Bacillales</taxon>
        <taxon>Caryophanaceae</taxon>
        <taxon>Ureibacillus</taxon>
    </lineage>
</organism>
<dbReference type="Gene3D" id="3.30.70.270">
    <property type="match status" value="1"/>
</dbReference>
<dbReference type="InterPro" id="IPR000160">
    <property type="entry name" value="GGDEF_dom"/>
</dbReference>
<dbReference type="InterPro" id="IPR050469">
    <property type="entry name" value="Diguanylate_Cyclase"/>
</dbReference>
<keyword evidence="3" id="KW-1185">Reference proteome</keyword>
<dbReference type="PANTHER" id="PTHR45138:SF9">
    <property type="entry name" value="DIGUANYLATE CYCLASE DGCM-RELATED"/>
    <property type="match status" value="1"/>
</dbReference>
<feature type="domain" description="GGDEF" evidence="1">
    <location>
        <begin position="336"/>
        <end position="467"/>
    </location>
</feature>
<dbReference type="FunFam" id="3.30.70.270:FF:000001">
    <property type="entry name" value="Diguanylate cyclase domain protein"/>
    <property type="match status" value="1"/>
</dbReference>
<dbReference type="SUPFAM" id="SSF55073">
    <property type="entry name" value="Nucleotide cyclase"/>
    <property type="match status" value="1"/>
</dbReference>
<dbReference type="AlphaFoldDB" id="A0A0A3I9H9"/>
<evidence type="ECO:0000259" key="1">
    <source>
        <dbReference type="PROSITE" id="PS50887"/>
    </source>
</evidence>
<dbReference type="SMART" id="SM00267">
    <property type="entry name" value="GGDEF"/>
    <property type="match status" value="1"/>
</dbReference>
<dbReference type="Gene3D" id="1.25.40.10">
    <property type="entry name" value="Tetratricopeptide repeat domain"/>
    <property type="match status" value="1"/>
</dbReference>
<dbReference type="InterPro" id="IPR029787">
    <property type="entry name" value="Nucleotide_cyclase"/>
</dbReference>
<dbReference type="PANTHER" id="PTHR45138">
    <property type="entry name" value="REGULATORY COMPONENTS OF SENSORY TRANSDUCTION SYSTEM"/>
    <property type="match status" value="1"/>
</dbReference>
<dbReference type="EMBL" id="JPVN01000006">
    <property type="protein sequence ID" value="KGR79443.1"/>
    <property type="molecule type" value="Genomic_DNA"/>
</dbReference>
<evidence type="ECO:0000313" key="2">
    <source>
        <dbReference type="EMBL" id="KGR79443.1"/>
    </source>
</evidence>
<dbReference type="CDD" id="cd01949">
    <property type="entry name" value="GGDEF"/>
    <property type="match status" value="1"/>
</dbReference>
<accession>A0A0A3I9H9</accession>
<dbReference type="PROSITE" id="PS50887">
    <property type="entry name" value="GGDEF"/>
    <property type="match status" value="1"/>
</dbReference>